<dbReference type="PANTHER" id="PTHR43717">
    <property type="entry name" value="ANAEROBIC NITRIC OXIDE REDUCTASE FLAVORUBREDOXIN"/>
    <property type="match status" value="1"/>
</dbReference>
<reference evidence="2" key="1">
    <citation type="submission" date="2019-04" db="EMBL/GenBank/DDBJ databases">
        <title>Evolution of Biomass-Degrading Anaerobic Consortia Revealed by Metagenomics.</title>
        <authorList>
            <person name="Peng X."/>
        </authorList>
    </citation>
    <scope>NUCLEOTIDE SEQUENCE</scope>
    <source>
        <strain evidence="2">SIG14</strain>
    </source>
</reference>
<evidence type="ECO:0000313" key="3">
    <source>
        <dbReference type="Proteomes" id="UP000732619"/>
    </source>
</evidence>
<dbReference type="CDD" id="cd07709">
    <property type="entry name" value="flavodiiron_proteins_MBL-fold"/>
    <property type="match status" value="1"/>
</dbReference>
<dbReference type="GO" id="GO:0009055">
    <property type="term" value="F:electron transfer activity"/>
    <property type="evidence" value="ECO:0007669"/>
    <property type="project" value="InterPro"/>
</dbReference>
<evidence type="ECO:0000259" key="1">
    <source>
        <dbReference type="PROSITE" id="PS50902"/>
    </source>
</evidence>
<dbReference type="InterPro" id="IPR036866">
    <property type="entry name" value="RibonucZ/Hydroxyglut_hydro"/>
</dbReference>
<dbReference type="Gene3D" id="3.40.50.360">
    <property type="match status" value="1"/>
</dbReference>
<dbReference type="InterPro" id="IPR029039">
    <property type="entry name" value="Flavoprotein-like_sf"/>
</dbReference>
<dbReference type="InterPro" id="IPR008254">
    <property type="entry name" value="Flavodoxin/NO_synth"/>
</dbReference>
<dbReference type="SMART" id="SM00849">
    <property type="entry name" value="Lactamase_B"/>
    <property type="match status" value="1"/>
</dbReference>
<dbReference type="GO" id="GO:0046872">
    <property type="term" value="F:metal ion binding"/>
    <property type="evidence" value="ECO:0007669"/>
    <property type="project" value="InterPro"/>
</dbReference>
<sequence>MKADAYKIVDNVYWVGVLDWDIRDYHGYTLNGTTYNCYLVFGEDKVALIDNVYPGKSEQFWGRIKDAFDKEGREFKIDVVIQNHIENDHSGSLGEVVAKFPDVEVYCSKKAEPGLKNHLPELADFEFNTVKTGDSLDIGGKTFQFVNAPMLHWPDSMFTMLMEDGILFSNDAFGQHICLSERLDKDVDPVILTEAARKYYANLITLSSPMVGRKIEELAKLGLVDILKMIAPCHGQIFTDPSFILDLYTKWSTGTYEGNKITFIYDTMHHSTQRMAHAMAEGVMSEGVQVKMYFMHDDDKSDAVTDVLDSKAIFVGAPTMMNNPFPGIGDVMYYLNCLSFGKIETKKAVVFGSKGWAGGSARILAANLEGAGFEVVEQMELDFKPTEEQLEECYELGKKVAQMIKE</sequence>
<gene>
    <name evidence="2" type="ORF">E7Z75_05840</name>
</gene>
<dbReference type="PIRSF" id="PIRSF005243">
    <property type="entry name" value="ROO"/>
    <property type="match status" value="1"/>
</dbReference>
<feature type="domain" description="Flavodoxin-like" evidence="1">
    <location>
        <begin position="261"/>
        <end position="401"/>
    </location>
</feature>
<dbReference type="SUPFAM" id="SSF52218">
    <property type="entry name" value="Flavoproteins"/>
    <property type="match status" value="1"/>
</dbReference>
<dbReference type="PANTHER" id="PTHR43717:SF1">
    <property type="entry name" value="ANAEROBIC NITRIC OXIDE REDUCTASE FLAVORUBREDOXIN"/>
    <property type="match status" value="1"/>
</dbReference>
<organism evidence="2 3">
    <name type="scientific">Methanobrevibacter olleyae</name>
    <dbReference type="NCBI Taxonomy" id="294671"/>
    <lineage>
        <taxon>Archaea</taxon>
        <taxon>Methanobacteriati</taxon>
        <taxon>Methanobacteriota</taxon>
        <taxon>Methanomada group</taxon>
        <taxon>Methanobacteria</taxon>
        <taxon>Methanobacteriales</taxon>
        <taxon>Methanobacteriaceae</taxon>
        <taxon>Methanobrevibacter</taxon>
    </lineage>
</organism>
<name>A0A8T3VND9_METOL</name>
<accession>A0A8T3VND9</accession>
<dbReference type="EMBL" id="SUTG01000024">
    <property type="protein sequence ID" value="MBE6512643.1"/>
    <property type="molecule type" value="Genomic_DNA"/>
</dbReference>
<dbReference type="GO" id="GO:0016491">
    <property type="term" value="F:oxidoreductase activity"/>
    <property type="evidence" value="ECO:0007669"/>
    <property type="project" value="InterPro"/>
</dbReference>
<dbReference type="AlphaFoldDB" id="A0A8T3VND9"/>
<proteinExistence type="predicted"/>
<dbReference type="Pfam" id="PF00753">
    <property type="entry name" value="Lactamase_B"/>
    <property type="match status" value="1"/>
</dbReference>
<dbReference type="GO" id="GO:0010181">
    <property type="term" value="F:FMN binding"/>
    <property type="evidence" value="ECO:0007669"/>
    <property type="project" value="InterPro"/>
</dbReference>
<dbReference type="InterPro" id="IPR001279">
    <property type="entry name" value="Metallo-B-lactamas"/>
</dbReference>
<dbReference type="Gene3D" id="3.60.15.10">
    <property type="entry name" value="Ribonuclease Z/Hydroxyacylglutathione hydrolase-like"/>
    <property type="match status" value="1"/>
</dbReference>
<evidence type="ECO:0000313" key="2">
    <source>
        <dbReference type="EMBL" id="MBE6512643.1"/>
    </source>
</evidence>
<dbReference type="Proteomes" id="UP000732619">
    <property type="component" value="Unassembled WGS sequence"/>
</dbReference>
<dbReference type="PROSITE" id="PS50902">
    <property type="entry name" value="FLAVODOXIN_LIKE"/>
    <property type="match status" value="1"/>
</dbReference>
<dbReference type="SUPFAM" id="SSF56281">
    <property type="entry name" value="Metallo-hydrolase/oxidoreductase"/>
    <property type="match status" value="1"/>
</dbReference>
<protein>
    <submittedName>
        <fullName evidence="2">FprA family A-type flavoprotein</fullName>
    </submittedName>
</protein>
<dbReference type="Pfam" id="PF00258">
    <property type="entry name" value="Flavodoxin_1"/>
    <property type="match status" value="1"/>
</dbReference>
<dbReference type="InterPro" id="IPR016440">
    <property type="entry name" value="Rubredoxin-O_OxRdtase"/>
</dbReference>
<comment type="caution">
    <text evidence="2">The sequence shown here is derived from an EMBL/GenBank/DDBJ whole genome shotgun (WGS) entry which is preliminary data.</text>
</comment>